<keyword evidence="3" id="KW-1185">Reference proteome</keyword>
<dbReference type="AlphaFoldDB" id="A0AAN8CMF9"/>
<comment type="caution">
    <text evidence="2">The sequence shown here is derived from an EMBL/GenBank/DDBJ whole genome shotgun (WGS) entry which is preliminary data.</text>
</comment>
<proteinExistence type="predicted"/>
<dbReference type="EMBL" id="JAURVH010001530">
    <property type="protein sequence ID" value="KAK5906417.1"/>
    <property type="molecule type" value="Genomic_DNA"/>
</dbReference>
<feature type="compositionally biased region" description="Basic and acidic residues" evidence="1">
    <location>
        <begin position="50"/>
        <end position="61"/>
    </location>
</feature>
<gene>
    <name evidence="2" type="ORF">CgunFtcFv8_002284</name>
</gene>
<sequence length="77" mass="8560">MWTVSAFQYRARLRSLLSDPNSSDDPPTEPPVEAPAKPPLSDDEDEVEEELPHEAHYDSLEKASTPPGSTEPCLRLN</sequence>
<evidence type="ECO:0000313" key="3">
    <source>
        <dbReference type="Proteomes" id="UP001331515"/>
    </source>
</evidence>
<protein>
    <submittedName>
        <fullName evidence="2">Uncharacterized protein</fullName>
    </submittedName>
</protein>
<accession>A0AAN8CMF9</accession>
<dbReference type="Proteomes" id="UP001331515">
    <property type="component" value="Unassembled WGS sequence"/>
</dbReference>
<evidence type="ECO:0000313" key="2">
    <source>
        <dbReference type="EMBL" id="KAK5906417.1"/>
    </source>
</evidence>
<feature type="region of interest" description="Disordered" evidence="1">
    <location>
        <begin position="15"/>
        <end position="77"/>
    </location>
</feature>
<reference evidence="2 3" key="1">
    <citation type="journal article" date="2023" name="Mol. Biol. Evol.">
        <title>Genomics of Secondarily Temperate Adaptation in the Only Non-Antarctic Icefish.</title>
        <authorList>
            <person name="Rivera-Colon A.G."/>
            <person name="Rayamajhi N."/>
            <person name="Minhas B.F."/>
            <person name="Madrigal G."/>
            <person name="Bilyk K.T."/>
            <person name="Yoon V."/>
            <person name="Hune M."/>
            <person name="Gregory S."/>
            <person name="Cheng C.H.C."/>
            <person name="Catchen J.M."/>
        </authorList>
    </citation>
    <scope>NUCLEOTIDE SEQUENCE [LARGE SCALE GENOMIC DNA]</scope>
    <source>
        <tissue evidence="2">White muscle</tissue>
    </source>
</reference>
<organism evidence="2 3">
    <name type="scientific">Champsocephalus gunnari</name>
    <name type="common">Mackerel icefish</name>
    <dbReference type="NCBI Taxonomy" id="52237"/>
    <lineage>
        <taxon>Eukaryota</taxon>
        <taxon>Metazoa</taxon>
        <taxon>Chordata</taxon>
        <taxon>Craniata</taxon>
        <taxon>Vertebrata</taxon>
        <taxon>Euteleostomi</taxon>
        <taxon>Actinopterygii</taxon>
        <taxon>Neopterygii</taxon>
        <taxon>Teleostei</taxon>
        <taxon>Neoteleostei</taxon>
        <taxon>Acanthomorphata</taxon>
        <taxon>Eupercaria</taxon>
        <taxon>Perciformes</taxon>
        <taxon>Notothenioidei</taxon>
        <taxon>Channichthyidae</taxon>
        <taxon>Champsocephalus</taxon>
    </lineage>
</organism>
<feature type="compositionally biased region" description="Low complexity" evidence="1">
    <location>
        <begin position="15"/>
        <end position="25"/>
    </location>
</feature>
<name>A0AAN8CMF9_CHAGU</name>
<evidence type="ECO:0000256" key="1">
    <source>
        <dbReference type="SAM" id="MobiDB-lite"/>
    </source>
</evidence>
<feature type="compositionally biased region" description="Pro residues" evidence="1">
    <location>
        <begin position="28"/>
        <end position="38"/>
    </location>
</feature>